<protein>
    <submittedName>
        <fullName evidence="1">Uncharacterized protein</fullName>
    </submittedName>
</protein>
<evidence type="ECO:0000313" key="2">
    <source>
        <dbReference type="Proteomes" id="UP000254777"/>
    </source>
</evidence>
<name>A0A379DCE5_9FIRM</name>
<evidence type="ECO:0000313" key="1">
    <source>
        <dbReference type="EMBL" id="SUB75242.1"/>
    </source>
</evidence>
<organism evidence="1 2">
    <name type="scientific">Peptoniphilus indolicus</name>
    <dbReference type="NCBI Taxonomy" id="33030"/>
    <lineage>
        <taxon>Bacteria</taxon>
        <taxon>Bacillati</taxon>
        <taxon>Bacillota</taxon>
        <taxon>Tissierellia</taxon>
        <taxon>Tissierellales</taxon>
        <taxon>Peptoniphilaceae</taxon>
        <taxon>Peptoniphilus</taxon>
    </lineage>
</organism>
<dbReference type="RefSeq" id="WP_115312078.1">
    <property type="nucleotide sequence ID" value="NZ_UGTH01000001.1"/>
</dbReference>
<sequence>MTSLVIKCDHSIIDDFKYEVFDDDRLIYEGYVDIYSPIVNLVRGEGFYSSKIRVFNRSDEQVLIIYKHIKNIVNDNLFTIKSNASSITVREGRNFRVPDLYFRTPLGKVTLWGEVKSQTYSLMLKDKKIASINGKLIRSQKVYTLSFDEKYSEHELIFLSSVFILDSMYHDY</sequence>
<dbReference type="EMBL" id="UGTH01000001">
    <property type="protein sequence ID" value="SUB75242.1"/>
    <property type="molecule type" value="Genomic_DNA"/>
</dbReference>
<gene>
    <name evidence="1" type="ORF">NCTC11088_01030</name>
</gene>
<dbReference type="AlphaFoldDB" id="A0A379DCE5"/>
<reference evidence="1 2" key="1">
    <citation type="submission" date="2018-06" db="EMBL/GenBank/DDBJ databases">
        <authorList>
            <consortium name="Pathogen Informatics"/>
            <person name="Doyle S."/>
        </authorList>
    </citation>
    <scope>NUCLEOTIDE SEQUENCE [LARGE SCALE GENOMIC DNA]</scope>
    <source>
        <strain evidence="1 2">NCTC11088</strain>
    </source>
</reference>
<dbReference type="Proteomes" id="UP000254777">
    <property type="component" value="Unassembled WGS sequence"/>
</dbReference>
<proteinExistence type="predicted"/>
<accession>A0A379DCE5</accession>